<dbReference type="AlphaFoldDB" id="A0A0A8ZCR4"/>
<reference evidence="1" key="1">
    <citation type="submission" date="2014-09" db="EMBL/GenBank/DDBJ databases">
        <authorList>
            <person name="Magalhaes I.L.F."/>
            <person name="Oliveira U."/>
            <person name="Santos F.R."/>
            <person name="Vidigal T.H.D.A."/>
            <person name="Brescovit A.D."/>
            <person name="Santos A.J."/>
        </authorList>
    </citation>
    <scope>NUCLEOTIDE SEQUENCE</scope>
    <source>
        <tissue evidence="1">Shoot tissue taken approximately 20 cm above the soil surface</tissue>
    </source>
</reference>
<name>A0A0A8ZCR4_ARUDO</name>
<dbReference type="EMBL" id="GBRH01263360">
    <property type="protein sequence ID" value="JAD34535.1"/>
    <property type="molecule type" value="Transcribed_RNA"/>
</dbReference>
<evidence type="ECO:0000313" key="1">
    <source>
        <dbReference type="EMBL" id="JAD34535.1"/>
    </source>
</evidence>
<protein>
    <submittedName>
        <fullName evidence="1">Uncharacterized protein</fullName>
    </submittedName>
</protein>
<sequence length="37" mass="4262">MQSPPNKRIVNGTAFEFSPVGRSPKLYEFMKRGSKIY</sequence>
<organism evidence="1">
    <name type="scientific">Arundo donax</name>
    <name type="common">Giant reed</name>
    <name type="synonym">Donax arundinaceus</name>
    <dbReference type="NCBI Taxonomy" id="35708"/>
    <lineage>
        <taxon>Eukaryota</taxon>
        <taxon>Viridiplantae</taxon>
        <taxon>Streptophyta</taxon>
        <taxon>Embryophyta</taxon>
        <taxon>Tracheophyta</taxon>
        <taxon>Spermatophyta</taxon>
        <taxon>Magnoliopsida</taxon>
        <taxon>Liliopsida</taxon>
        <taxon>Poales</taxon>
        <taxon>Poaceae</taxon>
        <taxon>PACMAD clade</taxon>
        <taxon>Arundinoideae</taxon>
        <taxon>Arundineae</taxon>
        <taxon>Arundo</taxon>
    </lineage>
</organism>
<proteinExistence type="predicted"/>
<accession>A0A0A8ZCR4</accession>
<reference evidence="1" key="2">
    <citation type="journal article" date="2015" name="Data Brief">
        <title>Shoot transcriptome of the giant reed, Arundo donax.</title>
        <authorList>
            <person name="Barrero R.A."/>
            <person name="Guerrero F.D."/>
            <person name="Moolhuijzen P."/>
            <person name="Goolsby J.A."/>
            <person name="Tidwell J."/>
            <person name="Bellgard S.E."/>
            <person name="Bellgard M.I."/>
        </authorList>
    </citation>
    <scope>NUCLEOTIDE SEQUENCE</scope>
    <source>
        <tissue evidence="1">Shoot tissue taken approximately 20 cm above the soil surface</tissue>
    </source>
</reference>